<keyword evidence="7" id="KW-0695">RNA-directed DNA polymerase</keyword>
<dbReference type="InterPro" id="IPR041373">
    <property type="entry name" value="RT_RNaseH"/>
</dbReference>
<dbReference type="PROSITE" id="PS50878">
    <property type="entry name" value="RT_POL"/>
    <property type="match status" value="1"/>
</dbReference>
<dbReference type="InterPro" id="IPR050951">
    <property type="entry name" value="Retrovirus_Pol_polyprotein"/>
</dbReference>
<dbReference type="FunFam" id="3.30.70.270:FF:000020">
    <property type="entry name" value="Transposon Tf2-6 polyprotein-like Protein"/>
    <property type="match status" value="1"/>
</dbReference>
<keyword evidence="2" id="KW-0808">Transferase</keyword>
<keyword evidence="10" id="KW-1185">Reference proteome</keyword>
<dbReference type="CDD" id="cd01647">
    <property type="entry name" value="RT_LTR"/>
    <property type="match status" value="1"/>
</dbReference>
<dbReference type="PANTHER" id="PTHR37984">
    <property type="entry name" value="PROTEIN CBG26694"/>
    <property type="match status" value="1"/>
</dbReference>
<evidence type="ECO:0000256" key="1">
    <source>
        <dbReference type="ARBA" id="ARBA00022670"/>
    </source>
</evidence>
<dbReference type="Pfam" id="PF17917">
    <property type="entry name" value="RT_RNaseH"/>
    <property type="match status" value="1"/>
</dbReference>
<keyword evidence="1" id="KW-0645">Protease</keyword>
<evidence type="ECO:0000313" key="10">
    <source>
        <dbReference type="Proteomes" id="UP001140206"/>
    </source>
</evidence>
<proteinExistence type="predicted"/>
<evidence type="ECO:0000256" key="2">
    <source>
        <dbReference type="ARBA" id="ARBA00022679"/>
    </source>
</evidence>
<name>A0AAV8GE09_9POAL</name>
<dbReference type="GO" id="GO:0008233">
    <property type="term" value="F:peptidase activity"/>
    <property type="evidence" value="ECO:0007669"/>
    <property type="project" value="UniProtKB-KW"/>
</dbReference>
<dbReference type="PANTHER" id="PTHR37984:SF5">
    <property type="entry name" value="PROTEIN NYNRIN-LIKE"/>
    <property type="match status" value="1"/>
</dbReference>
<dbReference type="GO" id="GO:0003676">
    <property type="term" value="F:nucleic acid binding"/>
    <property type="evidence" value="ECO:0007669"/>
    <property type="project" value="InterPro"/>
</dbReference>
<keyword evidence="5" id="KW-0255">Endonuclease</keyword>
<reference evidence="9" key="1">
    <citation type="submission" date="2022-08" db="EMBL/GenBank/DDBJ databases">
        <authorList>
            <person name="Marques A."/>
        </authorList>
    </citation>
    <scope>NUCLEOTIDE SEQUENCE</scope>
    <source>
        <strain evidence="9">RhyPub2mFocal</strain>
        <tissue evidence="9">Leaves</tissue>
    </source>
</reference>
<dbReference type="Gene3D" id="3.30.420.10">
    <property type="entry name" value="Ribonuclease H-like superfamily/Ribonuclease H"/>
    <property type="match status" value="1"/>
</dbReference>
<dbReference type="EMBL" id="JAMFTS010000002">
    <property type="protein sequence ID" value="KAJ4801596.1"/>
    <property type="molecule type" value="Genomic_DNA"/>
</dbReference>
<evidence type="ECO:0000256" key="3">
    <source>
        <dbReference type="ARBA" id="ARBA00022695"/>
    </source>
</evidence>
<dbReference type="InterPro" id="IPR043502">
    <property type="entry name" value="DNA/RNA_pol_sf"/>
</dbReference>
<evidence type="ECO:0000313" key="9">
    <source>
        <dbReference type="EMBL" id="KAJ4801596.1"/>
    </source>
</evidence>
<dbReference type="Gene3D" id="3.30.70.270">
    <property type="match status" value="2"/>
</dbReference>
<keyword evidence="6" id="KW-0378">Hydrolase</keyword>
<keyword evidence="4" id="KW-0540">Nuclease</keyword>
<feature type="domain" description="Reverse transcriptase" evidence="8">
    <location>
        <begin position="94"/>
        <end position="273"/>
    </location>
</feature>
<sequence>MISVLQVKHLMSSGCEVFLASVVSTEPKDTKLDNLSVVREFSNVFPEDLPGLPPEREIEFCIELQPGTTPLAKAPYRMAPAELRELKTQLEELLEKGFIRPSTSPWGAPVLFVRKKDGTLRLCIDYMDLNKVTVPNRYPLPRIDDLFDQLQGSQVYSKIDLRSGYHQLRIRPSDVPKTAFRTRYGHYEFLVMSFGLTNAPAYFMNLMNRVFEEYLDSFVVVFIDDILVYSNSAEEHEHHLRLVLQRLREHQLYAKLSKCEFWLEQISFLGHVISKEGLAVDLQKIVAVTDWKPPTTVTEVRSFLGLAGYYRRFVEGFSRISLPMTQLLHKGVKFEWTPARQKSFEELKQRLVTAPVLAMPVPGAGYVVNTDASRYGLGCVFMQDDHVIAYASRQLRPHEKNYPTHDLELAAVIFALKIWRHYLYGEKCKIFTDHQSLKYVFTQKELNLRQRRWLELMKDYDLEIVYHPRKSNVVADALSRKNHENLAMLITQQHDLLEDMRRLDLWVGKQEGSDQVSDTGLISSLVVRPTLIDEIKVAQKGDIHLEKIKYLHHLLEEASTQLCPLMRVISLFKLFFLHGVTYGPYSCLRQAHREQPATAYR</sequence>
<evidence type="ECO:0000256" key="7">
    <source>
        <dbReference type="ARBA" id="ARBA00022918"/>
    </source>
</evidence>
<dbReference type="Pfam" id="PF00078">
    <property type="entry name" value="RVT_1"/>
    <property type="match status" value="1"/>
</dbReference>
<evidence type="ECO:0000259" key="8">
    <source>
        <dbReference type="PROSITE" id="PS50878"/>
    </source>
</evidence>
<dbReference type="GO" id="GO:0006508">
    <property type="term" value="P:proteolysis"/>
    <property type="evidence" value="ECO:0007669"/>
    <property type="project" value="UniProtKB-KW"/>
</dbReference>
<evidence type="ECO:0000256" key="6">
    <source>
        <dbReference type="ARBA" id="ARBA00022801"/>
    </source>
</evidence>
<dbReference type="InterPro" id="IPR000477">
    <property type="entry name" value="RT_dom"/>
</dbReference>
<comment type="caution">
    <text evidence="9">The sequence shown here is derived from an EMBL/GenBank/DDBJ whole genome shotgun (WGS) entry which is preliminary data.</text>
</comment>
<organism evidence="9 10">
    <name type="scientific">Rhynchospora pubera</name>
    <dbReference type="NCBI Taxonomy" id="906938"/>
    <lineage>
        <taxon>Eukaryota</taxon>
        <taxon>Viridiplantae</taxon>
        <taxon>Streptophyta</taxon>
        <taxon>Embryophyta</taxon>
        <taxon>Tracheophyta</taxon>
        <taxon>Spermatophyta</taxon>
        <taxon>Magnoliopsida</taxon>
        <taxon>Liliopsida</taxon>
        <taxon>Poales</taxon>
        <taxon>Cyperaceae</taxon>
        <taxon>Cyperoideae</taxon>
        <taxon>Rhynchosporeae</taxon>
        <taxon>Rhynchospora</taxon>
    </lineage>
</organism>
<protein>
    <submittedName>
        <fullName evidence="9">Polyprotein</fullName>
    </submittedName>
</protein>
<accession>A0AAV8GE09</accession>
<dbReference type="CDD" id="cd09274">
    <property type="entry name" value="RNase_HI_RT_Ty3"/>
    <property type="match status" value="1"/>
</dbReference>
<keyword evidence="3" id="KW-0548">Nucleotidyltransferase</keyword>
<dbReference type="SUPFAM" id="SSF56672">
    <property type="entry name" value="DNA/RNA polymerases"/>
    <property type="match status" value="1"/>
</dbReference>
<evidence type="ECO:0000256" key="4">
    <source>
        <dbReference type="ARBA" id="ARBA00022722"/>
    </source>
</evidence>
<dbReference type="InterPro" id="IPR043128">
    <property type="entry name" value="Rev_trsase/Diguanyl_cyclase"/>
</dbReference>
<dbReference type="FunFam" id="3.10.10.10:FF:000007">
    <property type="entry name" value="Retrovirus-related Pol polyprotein from transposon 17.6-like Protein"/>
    <property type="match status" value="1"/>
</dbReference>
<gene>
    <name evidence="9" type="ORF">LUZ62_052842</name>
</gene>
<dbReference type="Gene3D" id="3.10.10.10">
    <property type="entry name" value="HIV Type 1 Reverse Transcriptase, subunit A, domain 1"/>
    <property type="match status" value="1"/>
</dbReference>
<dbReference type="InterPro" id="IPR036397">
    <property type="entry name" value="RNaseH_sf"/>
</dbReference>
<dbReference type="GO" id="GO:0003964">
    <property type="term" value="F:RNA-directed DNA polymerase activity"/>
    <property type="evidence" value="ECO:0007669"/>
    <property type="project" value="UniProtKB-KW"/>
</dbReference>
<dbReference type="AlphaFoldDB" id="A0AAV8GE09"/>
<evidence type="ECO:0000256" key="5">
    <source>
        <dbReference type="ARBA" id="ARBA00022759"/>
    </source>
</evidence>
<dbReference type="GO" id="GO:0004519">
    <property type="term" value="F:endonuclease activity"/>
    <property type="evidence" value="ECO:0007669"/>
    <property type="project" value="UniProtKB-KW"/>
</dbReference>
<dbReference type="Proteomes" id="UP001140206">
    <property type="component" value="Chromosome 2"/>
</dbReference>